<dbReference type="InterPro" id="IPR025419">
    <property type="entry name" value="DUF4142"/>
</dbReference>
<dbReference type="Gene3D" id="1.20.1260.10">
    <property type="match status" value="1"/>
</dbReference>
<dbReference type="PROSITE" id="PS51257">
    <property type="entry name" value="PROKAR_LIPOPROTEIN"/>
    <property type="match status" value="1"/>
</dbReference>
<dbReference type="InterPro" id="IPR012347">
    <property type="entry name" value="Ferritin-like"/>
</dbReference>
<comment type="caution">
    <text evidence="4">The sequence shown here is derived from an EMBL/GenBank/DDBJ whole genome shotgun (WGS) entry which is preliminary data.</text>
</comment>
<dbReference type="Pfam" id="PF13628">
    <property type="entry name" value="DUF4142"/>
    <property type="match status" value="1"/>
</dbReference>
<dbReference type="EMBL" id="JBHSKT010000005">
    <property type="protein sequence ID" value="MFC5271110.1"/>
    <property type="molecule type" value="Genomic_DNA"/>
</dbReference>
<feature type="domain" description="DUF4142" evidence="3">
    <location>
        <begin position="67"/>
        <end position="202"/>
    </location>
</feature>
<evidence type="ECO:0000313" key="5">
    <source>
        <dbReference type="Proteomes" id="UP001596161"/>
    </source>
</evidence>
<evidence type="ECO:0000256" key="2">
    <source>
        <dbReference type="SAM" id="SignalP"/>
    </source>
</evidence>
<evidence type="ECO:0000259" key="3">
    <source>
        <dbReference type="Pfam" id="PF13628"/>
    </source>
</evidence>
<keyword evidence="2" id="KW-0732">Signal</keyword>
<organism evidence="4 5">
    <name type="scientific">Adhaeribacter terreus</name>
    <dbReference type="NCBI Taxonomy" id="529703"/>
    <lineage>
        <taxon>Bacteria</taxon>
        <taxon>Pseudomonadati</taxon>
        <taxon>Bacteroidota</taxon>
        <taxon>Cytophagia</taxon>
        <taxon>Cytophagales</taxon>
        <taxon>Hymenobacteraceae</taxon>
        <taxon>Adhaeribacter</taxon>
    </lineage>
</organism>
<sequence>MKKITLNVALALFIGLVSACETKRETTEETTTTTENGMATDENVGMEMPQDTTSIVTGKPGVPVYVSDADFVAMAASGGMLEVELGKVAAEKGTHADVKKFGKLMSTDHSKANTELKDLASKKGWVRPASMLPDHQKTYDRISQLSGADFDRDYMAEMVLDHETDVAMFEQATQKATDTDLKAWTSKTVPTLRAHLDMARNINSSVSKK</sequence>
<protein>
    <submittedName>
        <fullName evidence="4">DUF4142 domain-containing protein</fullName>
    </submittedName>
</protein>
<gene>
    <name evidence="4" type="ORF">ACFPIB_10845</name>
</gene>
<evidence type="ECO:0000256" key="1">
    <source>
        <dbReference type="SAM" id="MobiDB-lite"/>
    </source>
</evidence>
<dbReference type="PANTHER" id="PTHR38593:SF1">
    <property type="entry name" value="BLR2558 PROTEIN"/>
    <property type="match status" value="1"/>
</dbReference>
<feature type="region of interest" description="Disordered" evidence="1">
    <location>
        <begin position="23"/>
        <end position="45"/>
    </location>
</feature>
<dbReference type="PANTHER" id="PTHR38593">
    <property type="entry name" value="BLR2558 PROTEIN"/>
    <property type="match status" value="1"/>
</dbReference>
<keyword evidence="5" id="KW-1185">Reference proteome</keyword>
<dbReference type="RefSeq" id="WP_378017476.1">
    <property type="nucleotide sequence ID" value="NZ_JBHSKT010000005.1"/>
</dbReference>
<feature type="signal peptide" evidence="2">
    <location>
        <begin position="1"/>
        <end position="19"/>
    </location>
</feature>
<name>A0ABW0EDG2_9BACT</name>
<dbReference type="Proteomes" id="UP001596161">
    <property type="component" value="Unassembled WGS sequence"/>
</dbReference>
<evidence type="ECO:0000313" key="4">
    <source>
        <dbReference type="EMBL" id="MFC5271110.1"/>
    </source>
</evidence>
<reference evidence="5" key="1">
    <citation type="journal article" date="2019" name="Int. J. Syst. Evol. Microbiol.">
        <title>The Global Catalogue of Microorganisms (GCM) 10K type strain sequencing project: providing services to taxonomists for standard genome sequencing and annotation.</title>
        <authorList>
            <consortium name="The Broad Institute Genomics Platform"/>
            <consortium name="The Broad Institute Genome Sequencing Center for Infectious Disease"/>
            <person name="Wu L."/>
            <person name="Ma J."/>
        </authorList>
    </citation>
    <scope>NUCLEOTIDE SEQUENCE [LARGE SCALE GENOMIC DNA]</scope>
    <source>
        <strain evidence="5">KACC 12602</strain>
    </source>
</reference>
<accession>A0ABW0EDG2</accession>
<feature type="chain" id="PRO_5046478200" evidence="2">
    <location>
        <begin position="20"/>
        <end position="209"/>
    </location>
</feature>
<proteinExistence type="predicted"/>